<proteinExistence type="predicted"/>
<dbReference type="EMBL" id="CP093343">
    <property type="protein sequence ID" value="WOG82885.1"/>
    <property type="molecule type" value="Genomic_DNA"/>
</dbReference>
<keyword evidence="3" id="KW-1185">Reference proteome</keyword>
<evidence type="ECO:0000313" key="2">
    <source>
        <dbReference type="EMBL" id="WOG82885.1"/>
    </source>
</evidence>
<evidence type="ECO:0000313" key="3">
    <source>
        <dbReference type="Proteomes" id="UP000077755"/>
    </source>
</evidence>
<dbReference type="Proteomes" id="UP000077755">
    <property type="component" value="Chromosome 1"/>
</dbReference>
<protein>
    <submittedName>
        <fullName evidence="2">Uncharacterized protein</fullName>
    </submittedName>
</protein>
<dbReference type="Gramene" id="KZN09362">
    <property type="protein sequence ID" value="KZN09362"/>
    <property type="gene ID" value="DCAR_002018"/>
</dbReference>
<evidence type="ECO:0000256" key="1">
    <source>
        <dbReference type="SAM" id="MobiDB-lite"/>
    </source>
</evidence>
<feature type="region of interest" description="Disordered" evidence="1">
    <location>
        <begin position="225"/>
        <end position="270"/>
    </location>
</feature>
<feature type="compositionally biased region" description="Basic and acidic residues" evidence="1">
    <location>
        <begin position="227"/>
        <end position="242"/>
    </location>
</feature>
<feature type="compositionally biased region" description="Polar residues" evidence="1">
    <location>
        <begin position="257"/>
        <end position="270"/>
    </location>
</feature>
<accession>A0A166GUI7</accession>
<dbReference type="AlphaFoldDB" id="A0A166GUI7"/>
<reference evidence="2" key="1">
    <citation type="journal article" date="2016" name="Nat. Genet.">
        <title>A high-quality carrot genome assembly provides new insights into carotenoid accumulation and asterid genome evolution.</title>
        <authorList>
            <person name="Iorizzo M."/>
            <person name="Ellison S."/>
            <person name="Senalik D."/>
            <person name="Zeng P."/>
            <person name="Satapoomin P."/>
            <person name="Huang J."/>
            <person name="Bowman M."/>
            <person name="Iovene M."/>
            <person name="Sanseverino W."/>
            <person name="Cavagnaro P."/>
            <person name="Yildiz M."/>
            <person name="Macko-Podgorni A."/>
            <person name="Moranska E."/>
            <person name="Grzebelus E."/>
            <person name="Grzebelus D."/>
            <person name="Ashrafi H."/>
            <person name="Zheng Z."/>
            <person name="Cheng S."/>
            <person name="Spooner D."/>
            <person name="Van Deynze A."/>
            <person name="Simon P."/>
        </authorList>
    </citation>
    <scope>NUCLEOTIDE SEQUENCE</scope>
    <source>
        <tissue evidence="2">Leaf</tissue>
    </source>
</reference>
<sequence length="270" mass="30696">MGTIKGSTALQAQLWVIHMAMKWAFEKQIPMVVVETSDNGAYQVFRNRDDEEEFIEEEDLELILDQIDILRARYNKSDGDGSQSRSCTISPVAGTRNEPTRRMALLGMETCEGIVDIPVPPPEITEFLDLDNGLGPLWEVFEILPNRGLGEIITRDIVDPTIHNARVKVKMESLFKEEEYKGFRVRENSSLRNNKSSEFLSNMSGRTVRGIVIREAVQNLTHLSGSDFHRDTNDKGKRKMVEEPDIPPGFEYYPSTKRISNGGEDTSQEW</sequence>
<organism evidence="2 3">
    <name type="scientific">Daucus carota subsp. sativus</name>
    <name type="common">Carrot</name>
    <dbReference type="NCBI Taxonomy" id="79200"/>
    <lineage>
        <taxon>Eukaryota</taxon>
        <taxon>Viridiplantae</taxon>
        <taxon>Streptophyta</taxon>
        <taxon>Embryophyta</taxon>
        <taxon>Tracheophyta</taxon>
        <taxon>Spermatophyta</taxon>
        <taxon>Magnoliopsida</taxon>
        <taxon>eudicotyledons</taxon>
        <taxon>Gunneridae</taxon>
        <taxon>Pentapetalae</taxon>
        <taxon>asterids</taxon>
        <taxon>campanulids</taxon>
        <taxon>Apiales</taxon>
        <taxon>Apiaceae</taxon>
        <taxon>Apioideae</taxon>
        <taxon>Scandiceae</taxon>
        <taxon>Daucinae</taxon>
        <taxon>Daucus</taxon>
        <taxon>Daucus sect. Daucus</taxon>
    </lineage>
</organism>
<reference evidence="2" key="2">
    <citation type="submission" date="2022-03" db="EMBL/GenBank/DDBJ databases">
        <title>Draft title - Genomic analysis of global carrot germplasm unveils the trajectory of domestication and the origin of high carotenoid orange carrot.</title>
        <authorList>
            <person name="Iorizzo M."/>
            <person name="Ellison S."/>
            <person name="Senalik D."/>
            <person name="Macko-Podgorni A."/>
            <person name="Grzebelus D."/>
            <person name="Bostan H."/>
            <person name="Rolling W."/>
            <person name="Curaba J."/>
            <person name="Simon P."/>
        </authorList>
    </citation>
    <scope>NUCLEOTIDE SEQUENCE</scope>
    <source>
        <tissue evidence="2">Leaf</tissue>
    </source>
</reference>
<gene>
    <name evidence="2" type="ORF">DCAR_0102055</name>
</gene>
<name>A0A166GUI7_DAUCS</name>